<feature type="region of interest" description="Disordered" evidence="1">
    <location>
        <begin position="1"/>
        <end position="38"/>
    </location>
</feature>
<keyword evidence="3" id="KW-1185">Reference proteome</keyword>
<dbReference type="EMBL" id="PVZS01000009">
    <property type="protein sequence ID" value="PSC05227.1"/>
    <property type="molecule type" value="Genomic_DNA"/>
</dbReference>
<dbReference type="RefSeq" id="WP_106336776.1">
    <property type="nucleotide sequence ID" value="NZ_PVZS01000009.1"/>
</dbReference>
<dbReference type="OrthoDB" id="8005693at2"/>
<comment type="caution">
    <text evidence="2">The sequence shown here is derived from an EMBL/GenBank/DDBJ whole genome shotgun (WGS) entry which is preliminary data.</text>
</comment>
<reference evidence="3" key="1">
    <citation type="submission" date="2018-03" db="EMBL/GenBank/DDBJ databases">
        <authorList>
            <person name="Sun L."/>
            <person name="Liu H."/>
            <person name="Chen W."/>
            <person name="Huang K."/>
            <person name="Liu W."/>
            <person name="Gao X."/>
        </authorList>
    </citation>
    <scope>NUCLEOTIDE SEQUENCE [LARGE SCALE GENOMIC DNA]</scope>
    <source>
        <strain evidence="3">SH9</strain>
    </source>
</reference>
<dbReference type="InterPro" id="IPR019704">
    <property type="entry name" value="Flagellar_assmbl_FliX_class2"/>
</dbReference>
<sequence>MRIDGKSPIGTPASYAPRRSAGGAFSLGESATARGPQGAAATSTLAGIDALLVLQAEEDPLLRKRKAAKRGRDLLASLDRLKAGMLAGSIGVADLIGLKQQLAERREATDDPGLDDVLAQIELRAEVELAKLGR</sequence>
<keyword evidence="2" id="KW-0282">Flagellum</keyword>
<organism evidence="2 3">
    <name type="scientific">Alsobacter soli</name>
    <dbReference type="NCBI Taxonomy" id="2109933"/>
    <lineage>
        <taxon>Bacteria</taxon>
        <taxon>Pseudomonadati</taxon>
        <taxon>Pseudomonadota</taxon>
        <taxon>Alphaproteobacteria</taxon>
        <taxon>Hyphomicrobiales</taxon>
        <taxon>Alsobacteraceae</taxon>
        <taxon>Alsobacter</taxon>
    </lineage>
</organism>
<evidence type="ECO:0000313" key="3">
    <source>
        <dbReference type="Proteomes" id="UP000239772"/>
    </source>
</evidence>
<keyword evidence="2" id="KW-0966">Cell projection</keyword>
<dbReference type="Pfam" id="PF10768">
    <property type="entry name" value="FliX"/>
    <property type="match status" value="1"/>
</dbReference>
<name>A0A2T1HU89_9HYPH</name>
<proteinExistence type="predicted"/>
<dbReference type="AlphaFoldDB" id="A0A2T1HU89"/>
<accession>A0A2T1HU89</accession>
<gene>
    <name evidence="2" type="ORF">SLNSH_10475</name>
</gene>
<dbReference type="GO" id="GO:0044781">
    <property type="term" value="P:bacterial-type flagellum organization"/>
    <property type="evidence" value="ECO:0007669"/>
    <property type="project" value="InterPro"/>
</dbReference>
<keyword evidence="2" id="KW-0969">Cilium</keyword>
<evidence type="ECO:0000313" key="2">
    <source>
        <dbReference type="EMBL" id="PSC05227.1"/>
    </source>
</evidence>
<evidence type="ECO:0000256" key="1">
    <source>
        <dbReference type="SAM" id="MobiDB-lite"/>
    </source>
</evidence>
<protein>
    <submittedName>
        <fullName evidence="2">Flagellar assembly protein fliX</fullName>
    </submittedName>
</protein>
<dbReference type="Proteomes" id="UP000239772">
    <property type="component" value="Unassembled WGS sequence"/>
</dbReference>